<protein>
    <recommendedName>
        <fullName evidence="1">DUF7662 domain-containing protein</fullName>
    </recommendedName>
</protein>
<proteinExistence type="predicted"/>
<dbReference type="Proteomes" id="UP000281192">
    <property type="component" value="Chromosome"/>
</dbReference>
<dbReference type="Proteomes" id="UP000234483">
    <property type="component" value="Unassembled WGS sequence"/>
</dbReference>
<dbReference type="RefSeq" id="WP_101712448.1">
    <property type="nucleotide sequence ID" value="NZ_CP026100.1"/>
</dbReference>
<dbReference type="AlphaFoldDB" id="A0A2N5CVZ4"/>
<dbReference type="OrthoDB" id="3480230at2"/>
<evidence type="ECO:0000313" key="3">
    <source>
        <dbReference type="EMBL" id="PLR17984.1"/>
    </source>
</evidence>
<evidence type="ECO:0000313" key="4">
    <source>
        <dbReference type="Proteomes" id="UP000234483"/>
    </source>
</evidence>
<accession>A0A2N5CVZ4</accession>
<feature type="domain" description="DUF7662" evidence="1">
    <location>
        <begin position="4"/>
        <end position="70"/>
    </location>
</feature>
<dbReference type="EMBL" id="PJRQ01000014">
    <property type="protein sequence ID" value="PLR17984.1"/>
    <property type="molecule type" value="Genomic_DNA"/>
</dbReference>
<evidence type="ECO:0000313" key="2">
    <source>
        <dbReference type="EMBL" id="AYV48232.1"/>
    </source>
</evidence>
<organism evidence="3 4">
    <name type="scientific">Caulobacter flavus</name>
    <dbReference type="NCBI Taxonomy" id="1679497"/>
    <lineage>
        <taxon>Bacteria</taxon>
        <taxon>Pseudomonadati</taxon>
        <taxon>Pseudomonadota</taxon>
        <taxon>Alphaproteobacteria</taxon>
        <taxon>Caulobacterales</taxon>
        <taxon>Caulobacteraceae</taxon>
        <taxon>Caulobacter</taxon>
    </lineage>
</organism>
<keyword evidence="5" id="KW-1185">Reference proteome</keyword>
<gene>
    <name evidence="2" type="ORF">C1707_19290</name>
    <name evidence="3" type="ORF">CFHF_07760</name>
</gene>
<evidence type="ECO:0000259" key="1">
    <source>
        <dbReference type="Pfam" id="PF24698"/>
    </source>
</evidence>
<dbReference type="Pfam" id="PF24698">
    <property type="entry name" value="DUF7662"/>
    <property type="match status" value="1"/>
</dbReference>
<reference evidence="2 5" key="2">
    <citation type="submission" date="2018-01" db="EMBL/GenBank/DDBJ databases">
        <title>Complete genome sequence of Caulobacter flavus RHGG3.</title>
        <authorList>
            <person name="Yang E."/>
        </authorList>
    </citation>
    <scope>NUCLEOTIDE SEQUENCE [LARGE SCALE GENOMIC DNA]</scope>
    <source>
        <strain evidence="2 5">RHGG3</strain>
    </source>
</reference>
<dbReference type="KEGG" id="cfh:C1707_19290"/>
<evidence type="ECO:0000313" key="5">
    <source>
        <dbReference type="Proteomes" id="UP000281192"/>
    </source>
</evidence>
<sequence>MGKYDPLGGYLRRLKTDSVDLGFAEIERILGAMLPKSAQRPQWWANQIDPQGRHVQTRAWREAGYDAFPEAGAERVRFVRRQV</sequence>
<reference evidence="3 4" key="1">
    <citation type="submission" date="2017-12" db="EMBL/GenBank/DDBJ databases">
        <title>The genome sequence of Caulobacter flavus CGMCC1 15093.</title>
        <authorList>
            <person name="Gao J."/>
            <person name="Mao X."/>
            <person name="Sun J."/>
        </authorList>
    </citation>
    <scope>NUCLEOTIDE SEQUENCE [LARGE SCALE GENOMIC DNA]</scope>
    <source>
        <strain evidence="3 4">CGMCC1 15093</strain>
    </source>
</reference>
<dbReference type="EMBL" id="CP026100">
    <property type="protein sequence ID" value="AYV48232.1"/>
    <property type="molecule type" value="Genomic_DNA"/>
</dbReference>
<dbReference type="InterPro" id="IPR056079">
    <property type="entry name" value="DUF7662"/>
</dbReference>
<name>A0A2N5CVZ4_9CAUL</name>